<dbReference type="SMART" id="SM00906">
    <property type="entry name" value="Fungal_trans"/>
    <property type="match status" value="1"/>
</dbReference>
<evidence type="ECO:0000256" key="3">
    <source>
        <dbReference type="ARBA" id="ARBA00023125"/>
    </source>
</evidence>
<protein>
    <submittedName>
        <fullName evidence="7">Transcription factor, fungi</fullName>
    </submittedName>
</protein>
<dbReference type="GO" id="GO:0003677">
    <property type="term" value="F:DNA binding"/>
    <property type="evidence" value="ECO:0007669"/>
    <property type="project" value="UniProtKB-KW"/>
</dbReference>
<dbReference type="GO" id="GO:0005634">
    <property type="term" value="C:nucleus"/>
    <property type="evidence" value="ECO:0007669"/>
    <property type="project" value="UniProtKB-SubCell"/>
</dbReference>
<dbReference type="STRING" id="40296.A0A0A2KDR5"/>
<comment type="subcellular location">
    <subcellularLocation>
        <location evidence="1">Nucleus</location>
    </subcellularLocation>
</comment>
<dbReference type="CDD" id="cd12148">
    <property type="entry name" value="fungal_TF_MHR"/>
    <property type="match status" value="1"/>
</dbReference>
<dbReference type="OrthoDB" id="39175at2759"/>
<sequence length="414" mass="46174">MLLMYQALFSSTASAFQFEPLMLSEAAIMAQTLGYNRSNGPHENTQRRTFWILYYMEKVSCFITGKVSVLQDSNISCPIPDAQESTFGDYDWGFSFLQYARLVSKIQSSLFTISSVNQPAAEYNAKVQSFLTELESWRLSAPGRFRAGETLKPRLLREPLAQTIALLTNYLYFHALLTLSWTLLHFSAIKLGPMRQLDLKRGLMRTARSVLELTKFIEVAPYTPVWMLAVLPLSCLMILFDLVVHNPDHPEASLSLALLDIASGHFSRLEFASNGTLPGSLVAQFAHLARQYIFEKRESKQKMIDMGVHDSSCDVHPEVPTGATEMPPLPAGLPNTGVSTSNQPAQTLPGIQEQLSLDPGAPLCDSTLLNENDQLFIPSIDDPSYRIEDLELLGIDLKDLFDYPYGMIGGDTFV</sequence>
<accession>A0A0A2KDR5</accession>
<dbReference type="GO" id="GO:0006351">
    <property type="term" value="P:DNA-templated transcription"/>
    <property type="evidence" value="ECO:0007669"/>
    <property type="project" value="InterPro"/>
</dbReference>
<evidence type="ECO:0000313" key="8">
    <source>
        <dbReference type="Proteomes" id="UP000030104"/>
    </source>
</evidence>
<feature type="domain" description="Xylanolytic transcriptional activator regulatory" evidence="6">
    <location>
        <begin position="19"/>
        <end position="86"/>
    </location>
</feature>
<evidence type="ECO:0000256" key="5">
    <source>
        <dbReference type="ARBA" id="ARBA00023242"/>
    </source>
</evidence>
<keyword evidence="2" id="KW-0805">Transcription regulation</keyword>
<gene>
    <name evidence="7" type="ORF">PITC_021400</name>
</gene>
<dbReference type="PANTHER" id="PTHR46910">
    <property type="entry name" value="TRANSCRIPTION FACTOR PDR1"/>
    <property type="match status" value="1"/>
</dbReference>
<dbReference type="InterPro" id="IPR007219">
    <property type="entry name" value="XnlR_reg_dom"/>
</dbReference>
<name>A0A0A2KDR5_PENIT</name>
<dbReference type="GO" id="GO:0008270">
    <property type="term" value="F:zinc ion binding"/>
    <property type="evidence" value="ECO:0007669"/>
    <property type="project" value="InterPro"/>
</dbReference>
<evidence type="ECO:0000259" key="6">
    <source>
        <dbReference type="SMART" id="SM00906"/>
    </source>
</evidence>
<dbReference type="InterPro" id="IPR050987">
    <property type="entry name" value="AtrR-like"/>
</dbReference>
<keyword evidence="5" id="KW-0539">Nucleus</keyword>
<dbReference type="OMA" id="FMAYIRI"/>
<organism evidence="7 8">
    <name type="scientific">Penicillium italicum</name>
    <name type="common">Blue mold</name>
    <dbReference type="NCBI Taxonomy" id="40296"/>
    <lineage>
        <taxon>Eukaryota</taxon>
        <taxon>Fungi</taxon>
        <taxon>Dikarya</taxon>
        <taxon>Ascomycota</taxon>
        <taxon>Pezizomycotina</taxon>
        <taxon>Eurotiomycetes</taxon>
        <taxon>Eurotiomycetidae</taxon>
        <taxon>Eurotiales</taxon>
        <taxon>Aspergillaceae</taxon>
        <taxon>Penicillium</taxon>
    </lineage>
</organism>
<evidence type="ECO:0000313" key="7">
    <source>
        <dbReference type="EMBL" id="KGO65939.1"/>
    </source>
</evidence>
<dbReference type="HOGENOM" id="CLU_016058_3_2_1"/>
<comment type="caution">
    <text evidence="7">The sequence shown here is derived from an EMBL/GenBank/DDBJ whole genome shotgun (WGS) entry which is preliminary data.</text>
</comment>
<keyword evidence="8" id="KW-1185">Reference proteome</keyword>
<keyword evidence="3" id="KW-0238">DNA-binding</keyword>
<reference evidence="7 8" key="1">
    <citation type="journal article" date="2015" name="Mol. Plant Microbe Interact.">
        <title>Genome, transcriptome, and functional analyses of Penicillium expansum provide new insights into secondary metabolism and pathogenicity.</title>
        <authorList>
            <person name="Ballester A.R."/>
            <person name="Marcet-Houben M."/>
            <person name="Levin E."/>
            <person name="Sela N."/>
            <person name="Selma-Lazaro C."/>
            <person name="Carmona L."/>
            <person name="Wisniewski M."/>
            <person name="Droby S."/>
            <person name="Gonzalez-Candelas L."/>
            <person name="Gabaldon T."/>
        </authorList>
    </citation>
    <scope>NUCLEOTIDE SEQUENCE [LARGE SCALE GENOMIC DNA]</scope>
    <source>
        <strain evidence="7 8">PHI-1</strain>
    </source>
</reference>
<dbReference type="EMBL" id="JQGA01001456">
    <property type="protein sequence ID" value="KGO65939.1"/>
    <property type="molecule type" value="Genomic_DNA"/>
</dbReference>
<dbReference type="PANTHER" id="PTHR46910:SF37">
    <property type="entry name" value="ZN(II)2CYS6 TRANSCRIPTION FACTOR (EUROFUNG)"/>
    <property type="match status" value="1"/>
</dbReference>
<keyword evidence="4" id="KW-0804">Transcription</keyword>
<proteinExistence type="predicted"/>
<dbReference type="Proteomes" id="UP000030104">
    <property type="component" value="Unassembled WGS sequence"/>
</dbReference>
<dbReference type="GO" id="GO:0003700">
    <property type="term" value="F:DNA-binding transcription factor activity"/>
    <property type="evidence" value="ECO:0007669"/>
    <property type="project" value="InterPro"/>
</dbReference>
<dbReference type="Pfam" id="PF04082">
    <property type="entry name" value="Fungal_trans"/>
    <property type="match status" value="1"/>
</dbReference>
<evidence type="ECO:0000256" key="1">
    <source>
        <dbReference type="ARBA" id="ARBA00004123"/>
    </source>
</evidence>
<dbReference type="PhylomeDB" id="A0A0A2KDR5"/>
<evidence type="ECO:0000256" key="4">
    <source>
        <dbReference type="ARBA" id="ARBA00023163"/>
    </source>
</evidence>
<evidence type="ECO:0000256" key="2">
    <source>
        <dbReference type="ARBA" id="ARBA00023015"/>
    </source>
</evidence>
<dbReference type="AlphaFoldDB" id="A0A0A2KDR5"/>